<dbReference type="RefSeq" id="WP_022359681.1">
    <property type="nucleotide sequence ID" value="NZ_CAUWBW010000018.1"/>
</dbReference>
<organism evidence="2 3">
    <name type="scientific">Clostridium fessum</name>
    <dbReference type="NCBI Taxonomy" id="2126740"/>
    <lineage>
        <taxon>Bacteria</taxon>
        <taxon>Bacillati</taxon>
        <taxon>Bacillota</taxon>
        <taxon>Clostridia</taxon>
        <taxon>Eubacteriales</taxon>
        <taxon>Clostridiaceae</taxon>
        <taxon>Clostridium</taxon>
    </lineage>
</organism>
<name>A0A2T3FVD8_9CLOT</name>
<dbReference type="GeneID" id="79839912"/>
<reference evidence="2 3" key="1">
    <citation type="submission" date="2018-03" db="EMBL/GenBank/DDBJ databases">
        <title>Lachnoclostridium SNUG30386 gen.nov., sp.nov., isolated from human faeces.</title>
        <authorList>
            <person name="Seo B."/>
            <person name="Jeon K."/>
            <person name="Ko G."/>
        </authorList>
    </citation>
    <scope>NUCLEOTIDE SEQUENCE [LARGE SCALE GENOMIC DNA]</scope>
    <source>
        <strain evidence="2 3">SNUG30386</strain>
    </source>
</reference>
<evidence type="ECO:0000313" key="2">
    <source>
        <dbReference type="EMBL" id="PST39219.1"/>
    </source>
</evidence>
<dbReference type="AlphaFoldDB" id="A0A2T3FVD8"/>
<proteinExistence type="predicted"/>
<dbReference type="Pfam" id="PF12986">
    <property type="entry name" value="DUF3870"/>
    <property type="match status" value="1"/>
</dbReference>
<comment type="caution">
    <text evidence="2">The sequence shown here is derived from an EMBL/GenBank/DDBJ whole genome shotgun (WGS) entry which is preliminary data.</text>
</comment>
<dbReference type="Proteomes" id="UP000241048">
    <property type="component" value="Unassembled WGS sequence"/>
</dbReference>
<dbReference type="EMBL" id="PYLO01000001">
    <property type="protein sequence ID" value="PST39219.1"/>
    <property type="molecule type" value="Genomic_DNA"/>
</dbReference>
<protein>
    <submittedName>
        <fullName evidence="2">DUF3870 domain-containing protein</fullName>
    </submittedName>
</protein>
<gene>
    <name evidence="2" type="ORF">C7U56_04775</name>
</gene>
<feature type="domain" description="DUF3870" evidence="1">
    <location>
        <begin position="8"/>
        <end position="100"/>
    </location>
</feature>
<accession>A0A2T3FVD8</accession>
<evidence type="ECO:0000259" key="1">
    <source>
        <dbReference type="Pfam" id="PF12986"/>
    </source>
</evidence>
<sequence length="107" mass="12209">MYKDDTILVVGQAKPSKEDAIYSLHGEFYVSFVVERATGKILDLECNTILSVTRNFVVSMLLGKSLKTDLDEMQQSIRERYFALTQKPLIACLKDAHNRYMMVTGQK</sequence>
<evidence type="ECO:0000313" key="3">
    <source>
        <dbReference type="Proteomes" id="UP000241048"/>
    </source>
</evidence>
<dbReference type="InterPro" id="IPR024617">
    <property type="entry name" value="DUF3870"/>
</dbReference>
<keyword evidence="3" id="KW-1185">Reference proteome</keyword>